<proteinExistence type="predicted"/>
<dbReference type="RefSeq" id="WP_187731513.1">
    <property type="nucleotide sequence ID" value="NZ_BMFN01000003.1"/>
</dbReference>
<name>A0A7H0GSF5_9BACT</name>
<organism evidence="2 3">
    <name type="scientific">Hymenobacter qilianensis</name>
    <dbReference type="NCBI Taxonomy" id="1385715"/>
    <lineage>
        <taxon>Bacteria</taxon>
        <taxon>Pseudomonadati</taxon>
        <taxon>Bacteroidota</taxon>
        <taxon>Cytophagia</taxon>
        <taxon>Cytophagales</taxon>
        <taxon>Hymenobacteraceae</taxon>
        <taxon>Hymenobacter</taxon>
    </lineage>
</organism>
<dbReference type="EMBL" id="CP060784">
    <property type="protein sequence ID" value="QNP51221.1"/>
    <property type="molecule type" value="Genomic_DNA"/>
</dbReference>
<feature type="region of interest" description="Disordered" evidence="1">
    <location>
        <begin position="51"/>
        <end position="89"/>
    </location>
</feature>
<dbReference type="AlphaFoldDB" id="A0A7H0GSF5"/>
<evidence type="ECO:0000313" key="2">
    <source>
        <dbReference type="EMBL" id="QNP51221.1"/>
    </source>
</evidence>
<evidence type="ECO:0000313" key="3">
    <source>
        <dbReference type="Proteomes" id="UP000516093"/>
    </source>
</evidence>
<reference evidence="2 3" key="1">
    <citation type="submission" date="2020-08" db="EMBL/GenBank/DDBJ databases">
        <title>Genome sequence of Hymenobacter qilianensis JCM 19763T.</title>
        <authorList>
            <person name="Hyun D.-W."/>
            <person name="Bae J.-W."/>
        </authorList>
    </citation>
    <scope>NUCLEOTIDE SEQUENCE [LARGE SCALE GENOMIC DNA]</scope>
    <source>
        <strain evidence="2 3">JCM 19763</strain>
    </source>
</reference>
<accession>A0A7H0GSF5</accession>
<keyword evidence="3" id="KW-1185">Reference proteome</keyword>
<dbReference type="KEGG" id="hqi:H9L05_14190"/>
<evidence type="ECO:0000256" key="1">
    <source>
        <dbReference type="SAM" id="MobiDB-lite"/>
    </source>
</evidence>
<dbReference type="Proteomes" id="UP000516093">
    <property type="component" value="Chromosome"/>
</dbReference>
<sequence>MYKLTAPVRRRVAASLLGVFLSVFAVQFLCLCFGVQARSLPQHLAVAAEQHSHAAGTSAHSHNTHEHKATAHHHDQDQASGDEQGQKDECCRDKTSTFFASLTHPPKLSLDKAMSPLYLALPPASSFALAHFEAWDRTMPVLLVPPAHLKPKIPDIRVFIGSLTI</sequence>
<feature type="compositionally biased region" description="Basic and acidic residues" evidence="1">
    <location>
        <begin position="63"/>
        <end position="77"/>
    </location>
</feature>
<gene>
    <name evidence="2" type="ORF">H9L05_14190</name>
</gene>
<protein>
    <submittedName>
        <fullName evidence="2">Uncharacterized protein</fullName>
    </submittedName>
</protein>